<dbReference type="InterPro" id="IPR011877">
    <property type="entry name" value="Ribokinase"/>
</dbReference>
<keyword evidence="5 9" id="KW-0067">ATP-binding</keyword>
<keyword evidence="1 9" id="KW-0808">Transferase</keyword>
<keyword evidence="4 9" id="KW-0418">Kinase</keyword>
<feature type="binding site" evidence="9">
    <location>
        <position position="272"/>
    </location>
    <ligand>
        <name>K(+)</name>
        <dbReference type="ChEBI" id="CHEBI:29103"/>
    </ligand>
</feature>
<keyword evidence="9" id="KW-0963">Cytoplasm</keyword>
<dbReference type="PANTHER" id="PTHR10584:SF166">
    <property type="entry name" value="RIBOKINASE"/>
    <property type="match status" value="1"/>
</dbReference>
<gene>
    <name evidence="9" type="primary">rbsK</name>
    <name evidence="11" type="ORF">EDD53_2465</name>
</gene>
<dbReference type="GO" id="GO:0005524">
    <property type="term" value="F:ATP binding"/>
    <property type="evidence" value="ECO:0007669"/>
    <property type="project" value="UniProtKB-UniRule"/>
</dbReference>
<keyword evidence="8 9" id="KW-0119">Carbohydrate metabolism</keyword>
<proteinExistence type="inferred from homology"/>
<evidence type="ECO:0000256" key="2">
    <source>
        <dbReference type="ARBA" id="ARBA00022723"/>
    </source>
</evidence>
<feature type="binding site" evidence="9">
    <location>
        <position position="179"/>
    </location>
    <ligand>
        <name>ATP</name>
        <dbReference type="ChEBI" id="CHEBI:30616"/>
    </ligand>
</feature>
<dbReference type="Gene3D" id="3.40.1190.20">
    <property type="match status" value="1"/>
</dbReference>
<feature type="active site" description="Proton acceptor" evidence="9">
    <location>
        <position position="239"/>
    </location>
</feature>
<comment type="caution">
    <text evidence="11">The sequence shown here is derived from an EMBL/GenBank/DDBJ whole genome shotgun (WGS) entry which is preliminary data.</text>
</comment>
<evidence type="ECO:0000256" key="8">
    <source>
        <dbReference type="ARBA" id="ARBA00023277"/>
    </source>
</evidence>
<comment type="subcellular location">
    <subcellularLocation>
        <location evidence="9">Cytoplasm</location>
    </subcellularLocation>
</comment>
<dbReference type="UniPathway" id="UPA00916">
    <property type="reaction ID" value="UER00889"/>
</dbReference>
<evidence type="ECO:0000256" key="5">
    <source>
        <dbReference type="ARBA" id="ARBA00022840"/>
    </source>
</evidence>
<comment type="catalytic activity">
    <reaction evidence="9">
        <text>D-ribose + ATP = D-ribose 5-phosphate + ADP + H(+)</text>
        <dbReference type="Rhea" id="RHEA:13697"/>
        <dbReference type="ChEBI" id="CHEBI:15378"/>
        <dbReference type="ChEBI" id="CHEBI:30616"/>
        <dbReference type="ChEBI" id="CHEBI:47013"/>
        <dbReference type="ChEBI" id="CHEBI:78346"/>
        <dbReference type="ChEBI" id="CHEBI:456216"/>
        <dbReference type="EC" id="2.7.1.15"/>
    </reaction>
</comment>
<comment type="subunit">
    <text evidence="9">Homodimer.</text>
</comment>
<feature type="binding site" evidence="9">
    <location>
        <begin position="38"/>
        <end position="42"/>
    </location>
    <ligand>
        <name>substrate</name>
    </ligand>
</feature>
<dbReference type="SUPFAM" id="SSF53613">
    <property type="entry name" value="Ribokinase-like"/>
    <property type="match status" value="1"/>
</dbReference>
<dbReference type="InterPro" id="IPR011611">
    <property type="entry name" value="PfkB_dom"/>
</dbReference>
<feature type="binding site" evidence="9">
    <location>
        <position position="233"/>
    </location>
    <ligand>
        <name>K(+)</name>
        <dbReference type="ChEBI" id="CHEBI:29103"/>
    </ligand>
</feature>
<feature type="binding site" evidence="9">
    <location>
        <position position="269"/>
    </location>
    <ligand>
        <name>K(+)</name>
        <dbReference type="ChEBI" id="CHEBI:29103"/>
    </ligand>
</feature>
<evidence type="ECO:0000259" key="10">
    <source>
        <dbReference type="Pfam" id="PF00294"/>
    </source>
</evidence>
<dbReference type="GO" id="GO:0046872">
    <property type="term" value="F:metal ion binding"/>
    <property type="evidence" value="ECO:0007669"/>
    <property type="project" value="UniProtKB-KW"/>
</dbReference>
<name>A0A3N4U8N0_9RHOB</name>
<dbReference type="Pfam" id="PF00294">
    <property type="entry name" value="PfkB"/>
    <property type="match status" value="1"/>
</dbReference>
<dbReference type="OrthoDB" id="9775849at2"/>
<organism evidence="11 12">
    <name type="scientific">Pacificibacter maritimus</name>
    <dbReference type="NCBI Taxonomy" id="762213"/>
    <lineage>
        <taxon>Bacteria</taxon>
        <taxon>Pseudomonadati</taxon>
        <taxon>Pseudomonadota</taxon>
        <taxon>Alphaproteobacteria</taxon>
        <taxon>Rhodobacterales</taxon>
        <taxon>Roseobacteraceae</taxon>
        <taxon>Pacificibacter</taxon>
    </lineage>
</organism>
<keyword evidence="12" id="KW-1185">Reference proteome</keyword>
<feature type="domain" description="Carbohydrate kinase PfkB" evidence="10">
    <location>
        <begin position="6"/>
        <end position="281"/>
    </location>
</feature>
<reference evidence="11 12" key="1">
    <citation type="submission" date="2018-11" db="EMBL/GenBank/DDBJ databases">
        <title>Genomic Encyclopedia of Type Strains, Phase IV (KMG-IV): sequencing the most valuable type-strain genomes for metagenomic binning, comparative biology and taxonomic classification.</title>
        <authorList>
            <person name="Goeker M."/>
        </authorList>
    </citation>
    <scope>NUCLEOTIDE SEQUENCE [LARGE SCALE GENOMIC DNA]</scope>
    <source>
        <strain evidence="11 12">DSM 104731</strain>
    </source>
</reference>
<dbReference type="InterPro" id="IPR029056">
    <property type="entry name" value="Ribokinase-like"/>
</dbReference>
<feature type="binding site" evidence="9">
    <location>
        <begin position="10"/>
        <end position="12"/>
    </location>
    <ligand>
        <name>substrate</name>
    </ligand>
</feature>
<dbReference type="CDD" id="cd01174">
    <property type="entry name" value="ribokinase"/>
    <property type="match status" value="1"/>
</dbReference>
<evidence type="ECO:0000256" key="9">
    <source>
        <dbReference type="HAMAP-Rule" id="MF_01987"/>
    </source>
</evidence>
<keyword evidence="2 9" id="KW-0479">Metal-binding</keyword>
<keyword evidence="6 9" id="KW-0460">Magnesium</keyword>
<dbReference type="Proteomes" id="UP000269689">
    <property type="component" value="Unassembled WGS sequence"/>
</dbReference>
<comment type="caution">
    <text evidence="9">Lacks conserved residue(s) required for the propagation of feature annotation.</text>
</comment>
<feature type="binding site" evidence="9">
    <location>
        <begin position="238"/>
        <end position="239"/>
    </location>
    <ligand>
        <name>ATP</name>
        <dbReference type="ChEBI" id="CHEBI:30616"/>
    </ligand>
</feature>
<dbReference type="GO" id="GO:0019303">
    <property type="term" value="P:D-ribose catabolic process"/>
    <property type="evidence" value="ECO:0007669"/>
    <property type="project" value="UniProtKB-UniRule"/>
</dbReference>
<evidence type="ECO:0000256" key="7">
    <source>
        <dbReference type="ARBA" id="ARBA00022958"/>
    </source>
</evidence>
<dbReference type="EC" id="2.7.1.15" evidence="9"/>
<dbReference type="AlphaFoldDB" id="A0A3N4U8N0"/>
<feature type="binding site" evidence="9">
    <location>
        <position position="274"/>
    </location>
    <ligand>
        <name>K(+)</name>
        <dbReference type="ChEBI" id="CHEBI:29103"/>
    </ligand>
</feature>
<evidence type="ECO:0000256" key="3">
    <source>
        <dbReference type="ARBA" id="ARBA00022741"/>
    </source>
</evidence>
<keyword evidence="3 9" id="KW-0547">Nucleotide-binding</keyword>
<feature type="binding site" evidence="9">
    <location>
        <position position="235"/>
    </location>
    <ligand>
        <name>K(+)</name>
        <dbReference type="ChEBI" id="CHEBI:29103"/>
    </ligand>
</feature>
<sequence>MTIFNFGSINVDHFYALPHLPRPGETLGATQYSIGLGGKGLNQSVAVARAGCQVHHIGAIGASDTWVREKIEYHGVNCQYVASLDVQTGHAIILVDSVGENSIVLYEGANTKIDHSQMKAALSTAKMGDILLVQNETNMVVEAAQYAHNLGLRVFYSAAPFDVKNVKEILPFVSVLLVNEVEADQLCAALGSKIEEIPVPEILVTMGSKGALLRSNQTGEVIEVSSPKVVAVDTTAAGDTFAGYFAAGCDLGLPKQQSLVWAASAAALKVTKRGTAEAIPTADAVTHFQNGSTQ</sequence>
<dbReference type="PANTHER" id="PTHR10584">
    <property type="entry name" value="SUGAR KINASE"/>
    <property type="match status" value="1"/>
</dbReference>
<accession>A0A3N4U8N0</accession>
<comment type="similarity">
    <text evidence="9">Belongs to the carbohydrate kinase PfkB family. Ribokinase subfamily.</text>
</comment>
<dbReference type="PRINTS" id="PR00990">
    <property type="entry name" value="RIBOKINASE"/>
</dbReference>
<feature type="binding site" evidence="9">
    <location>
        <begin position="205"/>
        <end position="210"/>
    </location>
    <ligand>
        <name>ATP</name>
        <dbReference type="ChEBI" id="CHEBI:30616"/>
    </ligand>
</feature>
<evidence type="ECO:0000256" key="1">
    <source>
        <dbReference type="ARBA" id="ARBA00022679"/>
    </source>
</evidence>
<evidence type="ECO:0000256" key="6">
    <source>
        <dbReference type="ARBA" id="ARBA00022842"/>
    </source>
</evidence>
<comment type="cofactor">
    <cofactor evidence="9">
        <name>Mg(2+)</name>
        <dbReference type="ChEBI" id="CHEBI:18420"/>
    </cofactor>
    <text evidence="9">Requires a divalent cation, most likely magnesium in vivo, as an electrophilic catalyst to aid phosphoryl group transfer. It is the chelate of the metal and the nucleotide that is the actual substrate.</text>
</comment>
<evidence type="ECO:0000256" key="4">
    <source>
        <dbReference type="ARBA" id="ARBA00022777"/>
    </source>
</evidence>
<comment type="function">
    <text evidence="9">Catalyzes the phosphorylation of ribose at O-5 in a reaction requiring ATP and magnesium. The resulting D-ribose-5-phosphate can then be used either for sythesis of nucleotides, histidine, and tryptophan, or as a component of the pentose phosphate pathway.</text>
</comment>
<comment type="pathway">
    <text evidence="9">Carbohydrate metabolism; D-ribose degradation; D-ribose 5-phosphate from beta-D-ribopyranose: step 2/2.</text>
</comment>
<dbReference type="HAMAP" id="MF_01987">
    <property type="entry name" value="Ribokinase"/>
    <property type="match status" value="1"/>
</dbReference>
<feature type="binding site" evidence="9">
    <location>
        <position position="239"/>
    </location>
    <ligand>
        <name>substrate</name>
    </ligand>
</feature>
<dbReference type="RefSeq" id="WP_123793565.1">
    <property type="nucleotide sequence ID" value="NZ_RKQK01000004.1"/>
</dbReference>
<evidence type="ECO:0000313" key="11">
    <source>
        <dbReference type="EMBL" id="RPE64705.1"/>
    </source>
</evidence>
<keyword evidence="7 9" id="KW-0630">Potassium</keyword>
<protein>
    <recommendedName>
        <fullName evidence="9">Ribokinase</fullName>
        <shortName evidence="9">RK</shortName>
        <ecNumber evidence="9">2.7.1.15</ecNumber>
    </recommendedName>
</protein>
<feature type="binding site" evidence="9">
    <location>
        <position position="136"/>
    </location>
    <ligand>
        <name>substrate</name>
    </ligand>
</feature>
<dbReference type="EMBL" id="RKQK01000004">
    <property type="protein sequence ID" value="RPE64705.1"/>
    <property type="molecule type" value="Genomic_DNA"/>
</dbReference>
<dbReference type="GO" id="GO:0004747">
    <property type="term" value="F:ribokinase activity"/>
    <property type="evidence" value="ECO:0007669"/>
    <property type="project" value="UniProtKB-UniRule"/>
</dbReference>
<dbReference type="GO" id="GO:0005737">
    <property type="term" value="C:cytoplasm"/>
    <property type="evidence" value="ECO:0007669"/>
    <property type="project" value="UniProtKB-SubCell"/>
</dbReference>
<evidence type="ECO:0000313" key="12">
    <source>
        <dbReference type="Proteomes" id="UP000269689"/>
    </source>
</evidence>
<dbReference type="InterPro" id="IPR002139">
    <property type="entry name" value="Ribo/fructo_kinase"/>
</dbReference>
<comment type="activity regulation">
    <text evidence="9">Activated by a monovalent cation that binds near, but not in, the active site. The most likely occupant of the site in vivo is potassium. Ion binding induces a conformational change that may alter substrate affinity.</text>
</comment>